<name>A0ABT6F638_9BACT</name>
<feature type="transmembrane region" description="Helical" evidence="6">
    <location>
        <begin position="802"/>
        <end position="823"/>
    </location>
</feature>
<evidence type="ECO:0000256" key="4">
    <source>
        <dbReference type="ARBA" id="ARBA00022840"/>
    </source>
</evidence>
<evidence type="ECO:0000256" key="5">
    <source>
        <dbReference type="SAM" id="MobiDB-lite"/>
    </source>
</evidence>
<keyword evidence="6" id="KW-0812">Transmembrane</keyword>
<keyword evidence="2" id="KW-0547">Nucleotide-binding</keyword>
<dbReference type="CDD" id="cd14014">
    <property type="entry name" value="STKc_PknB_like"/>
    <property type="match status" value="1"/>
</dbReference>
<dbReference type="Gene3D" id="3.30.200.20">
    <property type="entry name" value="Phosphorylase Kinase, domain 1"/>
    <property type="match status" value="1"/>
</dbReference>
<keyword evidence="6" id="KW-0472">Membrane</keyword>
<dbReference type="SMART" id="SM00220">
    <property type="entry name" value="S_TKc"/>
    <property type="match status" value="1"/>
</dbReference>
<evidence type="ECO:0000256" key="1">
    <source>
        <dbReference type="ARBA" id="ARBA00022679"/>
    </source>
</evidence>
<dbReference type="Gene3D" id="1.10.510.10">
    <property type="entry name" value="Transferase(Phosphotransferase) domain 1"/>
    <property type="match status" value="1"/>
</dbReference>
<feature type="transmembrane region" description="Helical" evidence="6">
    <location>
        <begin position="441"/>
        <end position="459"/>
    </location>
</feature>
<keyword evidence="6" id="KW-1133">Transmembrane helix</keyword>
<evidence type="ECO:0000256" key="6">
    <source>
        <dbReference type="SAM" id="Phobius"/>
    </source>
</evidence>
<protein>
    <submittedName>
        <fullName evidence="8">Serine/threonine-protein kinase</fullName>
        <ecNumber evidence="8">2.7.11.1</ecNumber>
    </submittedName>
</protein>
<dbReference type="PANTHER" id="PTHR43289:SF6">
    <property type="entry name" value="SERINE_THREONINE-PROTEIN KINASE NEKL-3"/>
    <property type="match status" value="1"/>
</dbReference>
<reference evidence="8 9" key="1">
    <citation type="submission" date="2023-03" db="EMBL/GenBank/DDBJ databases">
        <title>Paludisphaera mucosa sp. nov. a novel planctomycete from northern fen.</title>
        <authorList>
            <person name="Ivanova A."/>
        </authorList>
    </citation>
    <scope>NUCLEOTIDE SEQUENCE [LARGE SCALE GENOMIC DNA]</scope>
    <source>
        <strain evidence="8 9">Pla2</strain>
    </source>
</reference>
<organism evidence="8 9">
    <name type="scientific">Paludisphaera mucosa</name>
    <dbReference type="NCBI Taxonomy" id="3030827"/>
    <lineage>
        <taxon>Bacteria</taxon>
        <taxon>Pseudomonadati</taxon>
        <taxon>Planctomycetota</taxon>
        <taxon>Planctomycetia</taxon>
        <taxon>Isosphaerales</taxon>
        <taxon>Isosphaeraceae</taxon>
        <taxon>Paludisphaera</taxon>
    </lineage>
</organism>
<feature type="region of interest" description="Disordered" evidence="5">
    <location>
        <begin position="240"/>
        <end position="262"/>
    </location>
</feature>
<dbReference type="EMBL" id="JARRAG010000001">
    <property type="protein sequence ID" value="MDG3003052.1"/>
    <property type="molecule type" value="Genomic_DNA"/>
</dbReference>
<keyword evidence="9" id="KW-1185">Reference proteome</keyword>
<feature type="transmembrane region" description="Helical" evidence="6">
    <location>
        <begin position="417"/>
        <end position="435"/>
    </location>
</feature>
<keyword evidence="4" id="KW-0067">ATP-binding</keyword>
<comment type="caution">
    <text evidence="8">The sequence shown here is derived from an EMBL/GenBank/DDBJ whole genome shotgun (WGS) entry which is preliminary data.</text>
</comment>
<evidence type="ECO:0000313" key="8">
    <source>
        <dbReference type="EMBL" id="MDG3003052.1"/>
    </source>
</evidence>
<dbReference type="Pfam" id="PF00069">
    <property type="entry name" value="Pkinase"/>
    <property type="match status" value="1"/>
</dbReference>
<keyword evidence="3 8" id="KW-0418">Kinase</keyword>
<dbReference type="InterPro" id="IPR011009">
    <property type="entry name" value="Kinase-like_dom_sf"/>
</dbReference>
<feature type="transmembrane region" description="Helical" evidence="6">
    <location>
        <begin position="480"/>
        <end position="500"/>
    </location>
</feature>
<dbReference type="SUPFAM" id="SSF56112">
    <property type="entry name" value="Protein kinase-like (PK-like)"/>
    <property type="match status" value="1"/>
</dbReference>
<sequence length="880" mass="94491">MIHCPSCRHPIRIVDVSPGRFTPRCPSCQAAFVLEIPAGEAVAPVVAAASTANPDATSPSLEAIPTTLEADEPEPGYSRLPRGTPRFFGRCFVLKLLGHGPRGKSLLARPLSLAGRVVLKSVAADRGRDAIFVERFLREALATSQVASPHLIPIVDIDRDGTATFTAMEYVPGTSLAEELARRGKVDPGAAAGWILQAARGLAVAHAQGIWHRDVKPENLRLTRDGLVVVDDLGLETTPSLAAAESARDQGGSKGPRGKGRTAAEDVAAKAAIVQRAAVGTPIYMAPEQARDALVIDGRADVYALGCTFYQLVTGRPPYAKATAAELIASHQNEALIPPQEFAPGLPSSISDAIVTMTRKTPEERYPSMDIVIDVLENALGLRQGRTAADDAAYRAAVREGSAVMNDAPAARLRSRILMAAGGVWLAFLLLLFVLGAYRPMFIVAGFGMLSAAALALASKSLRPFGLLDLLREVFLGDGIGSWIATGIGVVALLGLTIYGGYLCPMLFLAACVGALGGAFHYYVERPYLAERDETVRRVKTPLRRLRQAGVDERGLRDALISAAGQGWESLFASIFGERALGAERLRALHDPSAPSGEARRWWSGRLERLLAAMIEMRRERRLRRLFQEVEEARFEAEGLNLLTARRHSRRVSRALIAAAREWRDEQAALTAGRRAPGAAGPTISQHLRDAIEDPERILAGREAGPGPLARRVDALSSRTLGRLPRLLLSALLLGVFAYWMHSHQVVTAEQVGRAAQEIGRAAKAAAENADPKALTDVHVDIPVEPSRWFQPLGDPWIPGPWRSILVANVGTAGLLLAVSALFRSRIVGLFAYLAGGLILFGPILGLSLGWLAPTFDAPTQAMLFGVVVLAIGIVLSRRW</sequence>
<evidence type="ECO:0000256" key="3">
    <source>
        <dbReference type="ARBA" id="ARBA00022777"/>
    </source>
</evidence>
<dbReference type="InterPro" id="IPR000719">
    <property type="entry name" value="Prot_kinase_dom"/>
</dbReference>
<feature type="transmembrane region" description="Helical" evidence="6">
    <location>
        <begin position="830"/>
        <end position="852"/>
    </location>
</feature>
<evidence type="ECO:0000259" key="7">
    <source>
        <dbReference type="PROSITE" id="PS50011"/>
    </source>
</evidence>
<proteinExistence type="predicted"/>
<keyword evidence="1 8" id="KW-0808">Transferase</keyword>
<feature type="transmembrane region" description="Helical" evidence="6">
    <location>
        <begin position="858"/>
        <end position="876"/>
    </location>
</feature>
<dbReference type="RefSeq" id="WP_277859410.1">
    <property type="nucleotide sequence ID" value="NZ_JARRAG010000001.1"/>
</dbReference>
<evidence type="ECO:0000256" key="2">
    <source>
        <dbReference type="ARBA" id="ARBA00022741"/>
    </source>
</evidence>
<feature type="domain" description="Protein kinase" evidence="7">
    <location>
        <begin position="91"/>
        <end position="380"/>
    </location>
</feature>
<dbReference type="EC" id="2.7.11.1" evidence="8"/>
<dbReference type="PROSITE" id="PS50011">
    <property type="entry name" value="PROTEIN_KINASE_DOM"/>
    <property type="match status" value="1"/>
</dbReference>
<feature type="transmembrane region" description="Helical" evidence="6">
    <location>
        <begin position="506"/>
        <end position="524"/>
    </location>
</feature>
<dbReference type="PANTHER" id="PTHR43289">
    <property type="entry name" value="MITOGEN-ACTIVATED PROTEIN KINASE KINASE KINASE 20-RELATED"/>
    <property type="match status" value="1"/>
</dbReference>
<dbReference type="GO" id="GO:0004674">
    <property type="term" value="F:protein serine/threonine kinase activity"/>
    <property type="evidence" value="ECO:0007669"/>
    <property type="project" value="UniProtKB-EC"/>
</dbReference>
<evidence type="ECO:0000313" key="9">
    <source>
        <dbReference type="Proteomes" id="UP001216907"/>
    </source>
</evidence>
<gene>
    <name evidence="8" type="ORF">PZE19_04675</name>
</gene>
<dbReference type="Proteomes" id="UP001216907">
    <property type="component" value="Unassembled WGS sequence"/>
</dbReference>
<accession>A0ABT6F638</accession>